<dbReference type="GO" id="GO:0005829">
    <property type="term" value="C:cytosol"/>
    <property type="evidence" value="ECO:0007669"/>
    <property type="project" value="TreeGrafter"/>
</dbReference>
<dbReference type="PANTHER" id="PTHR48111:SF21">
    <property type="entry name" value="DNA-BINDING DUAL MASTER TRANSCRIPTIONAL REGULATOR RPAA"/>
    <property type="match status" value="1"/>
</dbReference>
<feature type="domain" description="OmpR/PhoB-type" evidence="11">
    <location>
        <begin position="138"/>
        <end position="232"/>
    </location>
</feature>
<evidence type="ECO:0000256" key="6">
    <source>
        <dbReference type="ARBA" id="ARBA00023163"/>
    </source>
</evidence>
<dbReference type="PROSITE" id="PS51755">
    <property type="entry name" value="OMPR_PHOB"/>
    <property type="match status" value="1"/>
</dbReference>
<dbReference type="SMART" id="SM00448">
    <property type="entry name" value="REC"/>
    <property type="match status" value="1"/>
</dbReference>
<dbReference type="SMART" id="SM00862">
    <property type="entry name" value="Trans_reg_C"/>
    <property type="match status" value="1"/>
</dbReference>
<dbReference type="GO" id="GO:0006355">
    <property type="term" value="P:regulation of DNA-templated transcription"/>
    <property type="evidence" value="ECO:0007669"/>
    <property type="project" value="InterPro"/>
</dbReference>
<feature type="DNA-binding region" description="OmpR/PhoB-type" evidence="9">
    <location>
        <begin position="138"/>
        <end position="232"/>
    </location>
</feature>
<evidence type="ECO:0000256" key="7">
    <source>
        <dbReference type="ARBA" id="ARBA00024735"/>
    </source>
</evidence>
<gene>
    <name evidence="12" type="primary">CREB</name>
    <name evidence="12" type="ordered locus">PBPRB0905</name>
</gene>
<dbReference type="CDD" id="cd00383">
    <property type="entry name" value="trans_reg_C"/>
    <property type="match status" value="1"/>
</dbReference>
<dbReference type="InterPro" id="IPR011006">
    <property type="entry name" value="CheY-like_superfamily"/>
</dbReference>
<dbReference type="SUPFAM" id="SSF52172">
    <property type="entry name" value="CheY-like"/>
    <property type="match status" value="1"/>
</dbReference>
<name>Q6LIV3_PHOPR</name>
<evidence type="ECO:0000256" key="3">
    <source>
        <dbReference type="ARBA" id="ARBA00023012"/>
    </source>
</evidence>
<dbReference type="PROSITE" id="PS50110">
    <property type="entry name" value="RESPONSE_REGULATORY"/>
    <property type="match status" value="1"/>
</dbReference>
<dbReference type="GO" id="GO:0000976">
    <property type="term" value="F:transcription cis-regulatory region binding"/>
    <property type="evidence" value="ECO:0007669"/>
    <property type="project" value="TreeGrafter"/>
</dbReference>
<keyword evidence="6" id="KW-0804">Transcription</keyword>
<dbReference type="InterPro" id="IPR036388">
    <property type="entry name" value="WH-like_DNA-bd_sf"/>
</dbReference>
<evidence type="ECO:0000313" key="13">
    <source>
        <dbReference type="Proteomes" id="UP000000593"/>
    </source>
</evidence>
<dbReference type="EMBL" id="CR378678">
    <property type="protein sequence ID" value="CAG22777.1"/>
    <property type="molecule type" value="Genomic_DNA"/>
</dbReference>
<dbReference type="FunFam" id="1.10.10.10:FF:000018">
    <property type="entry name" value="DNA-binding response regulator ResD"/>
    <property type="match status" value="1"/>
</dbReference>
<keyword evidence="13" id="KW-1185">Reference proteome</keyword>
<dbReference type="GO" id="GO:0032993">
    <property type="term" value="C:protein-DNA complex"/>
    <property type="evidence" value="ECO:0007669"/>
    <property type="project" value="TreeGrafter"/>
</dbReference>
<dbReference type="Proteomes" id="UP000000593">
    <property type="component" value="Chromosome 2"/>
</dbReference>
<dbReference type="GO" id="GO:0000156">
    <property type="term" value="F:phosphorelay response regulator activity"/>
    <property type="evidence" value="ECO:0007669"/>
    <property type="project" value="TreeGrafter"/>
</dbReference>
<keyword evidence="5 9" id="KW-0238">DNA-binding</keyword>
<dbReference type="InterPro" id="IPR001867">
    <property type="entry name" value="OmpR/PhoB-type_DNA-bd"/>
</dbReference>
<keyword evidence="4" id="KW-0805">Transcription regulation</keyword>
<evidence type="ECO:0000256" key="4">
    <source>
        <dbReference type="ARBA" id="ARBA00023015"/>
    </source>
</evidence>
<dbReference type="AlphaFoldDB" id="Q6LIV3"/>
<reference evidence="13" key="1">
    <citation type="journal article" date="2005" name="Science">
        <title>Life at depth: Photobacterium profundum genome sequence and expression analysis.</title>
        <authorList>
            <person name="Vezzi A."/>
            <person name="Campanaro S."/>
            <person name="D'Angelo M."/>
            <person name="Simonato F."/>
            <person name="Vitulo N."/>
            <person name="Lauro F.M."/>
            <person name="Cestaro A."/>
            <person name="Malacrida G."/>
            <person name="Simionati B."/>
            <person name="Cannata N."/>
            <person name="Romualdi C."/>
            <person name="Bartlett D.H."/>
            <person name="Valle G."/>
        </authorList>
    </citation>
    <scope>NUCLEOTIDE SEQUENCE [LARGE SCALE GENOMIC DNA]</scope>
    <source>
        <strain evidence="13">ATCC BAA-1253 / SS9</strain>
    </source>
</reference>
<dbReference type="Pfam" id="PF00486">
    <property type="entry name" value="Trans_reg_C"/>
    <property type="match status" value="1"/>
</dbReference>
<protein>
    <recommendedName>
        <fullName evidence="1">Phosphate regulon transcriptional regulatory protein PhoB</fullName>
    </recommendedName>
</protein>
<evidence type="ECO:0000259" key="10">
    <source>
        <dbReference type="PROSITE" id="PS50110"/>
    </source>
</evidence>
<dbReference type="InterPro" id="IPR016032">
    <property type="entry name" value="Sig_transdc_resp-reg_C-effctor"/>
</dbReference>
<dbReference type="InterPro" id="IPR039420">
    <property type="entry name" value="WalR-like"/>
</dbReference>
<organism evidence="12 13">
    <name type="scientific">Photobacterium profundum (strain SS9)</name>
    <dbReference type="NCBI Taxonomy" id="298386"/>
    <lineage>
        <taxon>Bacteria</taxon>
        <taxon>Pseudomonadati</taxon>
        <taxon>Pseudomonadota</taxon>
        <taxon>Gammaproteobacteria</taxon>
        <taxon>Vibrionales</taxon>
        <taxon>Vibrionaceae</taxon>
        <taxon>Photobacterium</taxon>
    </lineage>
</organism>
<dbReference type="STRING" id="298386.PBPRB0905"/>
<dbReference type="InterPro" id="IPR001789">
    <property type="entry name" value="Sig_transdc_resp-reg_receiver"/>
</dbReference>
<evidence type="ECO:0000313" key="12">
    <source>
        <dbReference type="EMBL" id="CAG22777.1"/>
    </source>
</evidence>
<comment type="function">
    <text evidence="7">This protein is a positive regulator for the phosphate regulon. Transcription of this operon is positively regulated by PhoB and PhoR when phosphate is limited.</text>
</comment>
<keyword evidence="2 8" id="KW-0597">Phosphoprotein</keyword>
<dbReference type="KEGG" id="ppr:PBPRB0905"/>
<feature type="domain" description="Response regulatory" evidence="10">
    <location>
        <begin position="17"/>
        <end position="128"/>
    </location>
</feature>
<dbReference type="SUPFAM" id="SSF46894">
    <property type="entry name" value="C-terminal effector domain of the bipartite response regulators"/>
    <property type="match status" value="1"/>
</dbReference>
<proteinExistence type="predicted"/>
<dbReference type="Pfam" id="PF00072">
    <property type="entry name" value="Response_reg"/>
    <property type="match status" value="1"/>
</dbReference>
<evidence type="ECO:0000256" key="5">
    <source>
        <dbReference type="ARBA" id="ARBA00023125"/>
    </source>
</evidence>
<dbReference type="eggNOG" id="COG0745">
    <property type="taxonomic scope" value="Bacteria"/>
</dbReference>
<evidence type="ECO:0000259" key="11">
    <source>
        <dbReference type="PROSITE" id="PS51755"/>
    </source>
</evidence>
<dbReference type="Gene3D" id="3.40.50.2300">
    <property type="match status" value="1"/>
</dbReference>
<dbReference type="Gene3D" id="6.10.250.690">
    <property type="match status" value="1"/>
</dbReference>
<evidence type="ECO:0000256" key="9">
    <source>
        <dbReference type="PROSITE-ProRule" id="PRU01091"/>
    </source>
</evidence>
<dbReference type="HOGENOM" id="CLU_000445_30_1_6"/>
<dbReference type="Gene3D" id="1.10.10.10">
    <property type="entry name" value="Winged helix-like DNA-binding domain superfamily/Winged helix DNA-binding domain"/>
    <property type="match status" value="1"/>
</dbReference>
<evidence type="ECO:0000256" key="8">
    <source>
        <dbReference type="PROSITE-ProRule" id="PRU00169"/>
    </source>
</evidence>
<keyword evidence="3" id="KW-0902">Two-component regulatory system</keyword>
<sequence>MKVHLQRLFWRYRVNQTLLLVEDDRNLADGLLESLKQAGYTCLYADCANKVADLWPDADLVVLDRQLPEGDSLGFLSGWLSIKHVPVILLTAMVSVTDKVIGLDSGAKDYLTKPFAEEELLARIRLHLRNGKDDHLAANIITVGQISINMESREVNHDGDIVMLTRTEFELLVFLAKNAGRVFTRDELLDQVWGYNHYPTTRTVDTHILQLRQKLMGIEIETLRGVGYRMKS</sequence>
<dbReference type="PANTHER" id="PTHR48111">
    <property type="entry name" value="REGULATOR OF RPOS"/>
    <property type="match status" value="1"/>
</dbReference>
<evidence type="ECO:0000256" key="2">
    <source>
        <dbReference type="ARBA" id="ARBA00022553"/>
    </source>
</evidence>
<accession>Q6LIV3</accession>
<feature type="modified residue" description="4-aspartylphosphate" evidence="8">
    <location>
        <position position="64"/>
    </location>
</feature>
<evidence type="ECO:0000256" key="1">
    <source>
        <dbReference type="ARBA" id="ARBA00013332"/>
    </source>
</evidence>